<accession>A0A806TR65</accession>
<evidence type="ECO:0000313" key="2">
    <source>
        <dbReference type="Proteomes" id="UP000036410"/>
    </source>
</evidence>
<evidence type="ECO:0000313" key="1">
    <source>
        <dbReference type="EMBL" id="AKP76397.1"/>
    </source>
</evidence>
<name>A0A806TR65_PRIMG</name>
<dbReference type="GeneID" id="48016035"/>
<organism evidence="1 2">
    <name type="scientific">Priestia megaterium Q3</name>
    <dbReference type="NCBI Taxonomy" id="1452722"/>
    <lineage>
        <taxon>Bacteria</taxon>
        <taxon>Bacillati</taxon>
        <taxon>Bacillota</taxon>
        <taxon>Bacilli</taxon>
        <taxon>Bacillales</taxon>
        <taxon>Bacillaceae</taxon>
        <taxon>Priestia</taxon>
    </lineage>
</organism>
<protein>
    <submittedName>
        <fullName evidence="1">Uncharacterized protein</fullName>
    </submittedName>
</protein>
<sequence>MKKNKHQISTSSTTDVEEIKRLNAQSGLTYNEVFALLGENYLKNQQKK</sequence>
<reference evidence="1 2" key="1">
    <citation type="submission" date="2015-01" db="EMBL/GenBank/DDBJ databases">
        <title>Genome sequence of bacillus megaterium Q3.</title>
        <authorList>
            <person name="Wang Y."/>
            <person name="Luo K."/>
            <person name="Bai L."/>
            <person name="Luo F."/>
        </authorList>
    </citation>
    <scope>NUCLEOTIDE SEQUENCE [LARGE SCALE GENOMIC DNA]</scope>
    <source>
        <strain evidence="1 2">Q3</strain>
    </source>
</reference>
<proteinExistence type="predicted"/>
<dbReference type="RefSeq" id="WP_165573333.1">
    <property type="nucleotide sequence ID" value="NZ_CP010586.1"/>
</dbReference>
<dbReference type="EMBL" id="CP010586">
    <property type="protein sequence ID" value="AKP76397.1"/>
    <property type="molecule type" value="Genomic_DNA"/>
</dbReference>
<dbReference type="Proteomes" id="UP000036410">
    <property type="component" value="Chromosome"/>
</dbReference>
<dbReference type="AlphaFoldDB" id="A0A806TR65"/>
<gene>
    <name evidence="1" type="ORF">AS52_01432</name>
</gene>